<evidence type="ECO:0000313" key="1">
    <source>
        <dbReference type="EMBL" id="KAJ9653153.1"/>
    </source>
</evidence>
<gene>
    <name evidence="1" type="ORF">H2198_007614</name>
</gene>
<evidence type="ECO:0000313" key="2">
    <source>
        <dbReference type="Proteomes" id="UP001172386"/>
    </source>
</evidence>
<name>A0ACC2ZZD7_9EURO</name>
<keyword evidence="2" id="KW-1185">Reference proteome</keyword>
<accession>A0ACC2ZZD7</accession>
<dbReference type="EMBL" id="JAPDRQ010000164">
    <property type="protein sequence ID" value="KAJ9653153.1"/>
    <property type="molecule type" value="Genomic_DNA"/>
</dbReference>
<reference evidence="1" key="1">
    <citation type="submission" date="2022-10" db="EMBL/GenBank/DDBJ databases">
        <title>Culturing micro-colonial fungi from biological soil crusts in the Mojave desert and describing Neophaeococcomyces mojavensis, and introducing the new genera and species Taxawa tesnikishii.</title>
        <authorList>
            <person name="Kurbessoian T."/>
            <person name="Stajich J.E."/>
        </authorList>
    </citation>
    <scope>NUCLEOTIDE SEQUENCE</scope>
    <source>
        <strain evidence="1">JES_112</strain>
    </source>
</reference>
<dbReference type="Proteomes" id="UP001172386">
    <property type="component" value="Unassembled WGS sequence"/>
</dbReference>
<comment type="caution">
    <text evidence="1">The sequence shown here is derived from an EMBL/GenBank/DDBJ whole genome shotgun (WGS) entry which is preliminary data.</text>
</comment>
<protein>
    <submittedName>
        <fullName evidence="1">Uncharacterized protein</fullName>
    </submittedName>
</protein>
<sequence>MTSLFARKQTDREPPALFPTYLLPALSFRRKSRQSSTESTASTSSNLTTTSTLSTDSNGPSTPSSNPFSRSATPVPAPLSNAPIEAPTDKFLSGHVSHIHCAKCATDLCLTSQIISKGFTGRHGRAYLIQGLPPSSSLYKNTVSKTFYTKSRGHDGRELSLPNTFLGKPVPRGLVTGQHMVADLNCGICGTLLGWKYVEASEENQKYKVGKFILETKRIRVGVRWDNEVGAPFEDTDSRYLVGENDDDRYEVAGGSRRSVEALKLLSSDGQPQAQRVRQGVGEDGRELEFDSQDEDECEDLFAGVWSPGLAARRRQRKSERFRRKAAKVYVPRAGGSQESLGY</sequence>
<organism evidence="1 2">
    <name type="scientific">Neophaeococcomyces mojaviensis</name>
    <dbReference type="NCBI Taxonomy" id="3383035"/>
    <lineage>
        <taxon>Eukaryota</taxon>
        <taxon>Fungi</taxon>
        <taxon>Dikarya</taxon>
        <taxon>Ascomycota</taxon>
        <taxon>Pezizomycotina</taxon>
        <taxon>Eurotiomycetes</taxon>
        <taxon>Chaetothyriomycetidae</taxon>
        <taxon>Chaetothyriales</taxon>
        <taxon>Chaetothyriales incertae sedis</taxon>
        <taxon>Neophaeococcomyces</taxon>
    </lineage>
</organism>
<proteinExistence type="predicted"/>